<comment type="similarity">
    <text evidence="1">Belongs to the iron-sulfur cluster assembly SufBD family.</text>
</comment>
<feature type="domain" description="SUF system FeS cluster assembly SufBD N-terminal" evidence="3">
    <location>
        <begin position="13"/>
        <end position="52"/>
    </location>
</feature>
<feature type="domain" description="SUF system FeS cluster assembly SufBD core" evidence="2">
    <location>
        <begin position="127"/>
        <end position="359"/>
    </location>
</feature>
<dbReference type="InterPro" id="IPR055346">
    <property type="entry name" value="Fe-S_cluster_assembly_SufBD"/>
</dbReference>
<dbReference type="InterPro" id="IPR037284">
    <property type="entry name" value="SUF_FeS_clus_asmbl_SufBD_sf"/>
</dbReference>
<dbReference type="InterPro" id="IPR045595">
    <property type="entry name" value="SufBD_N"/>
</dbReference>
<dbReference type="InterPro" id="IPR000825">
    <property type="entry name" value="SUF_FeS_clus_asmbl_SufBD_core"/>
</dbReference>
<dbReference type="Pfam" id="PF19295">
    <property type="entry name" value="SufBD_N"/>
    <property type="match status" value="1"/>
</dbReference>
<dbReference type="PANTHER" id="PTHR43575">
    <property type="entry name" value="PROTEIN ABCI7, CHLOROPLASTIC"/>
    <property type="match status" value="1"/>
</dbReference>
<dbReference type="SUPFAM" id="SSF101960">
    <property type="entry name" value="Stabilizer of iron transporter SufD"/>
    <property type="match status" value="1"/>
</dbReference>
<protein>
    <submittedName>
        <fullName evidence="4">Iron-sulfur cluster assembly protein SufD</fullName>
    </submittedName>
</protein>
<accession>A0A6S6T1P6</accession>
<dbReference type="GO" id="GO:0016226">
    <property type="term" value="P:iron-sulfur cluster assembly"/>
    <property type="evidence" value="ECO:0007669"/>
    <property type="project" value="InterPro"/>
</dbReference>
<dbReference type="EMBL" id="CACVAX010000022">
    <property type="protein sequence ID" value="CAA6809370.1"/>
    <property type="molecule type" value="Genomic_DNA"/>
</dbReference>
<dbReference type="AlphaFoldDB" id="A0A6S6T1P6"/>
<dbReference type="PANTHER" id="PTHR43575:SF1">
    <property type="entry name" value="PROTEIN ABCI7, CHLOROPLASTIC"/>
    <property type="match status" value="1"/>
</dbReference>
<organism evidence="4">
    <name type="scientific">uncultured Sulfurovum sp</name>
    <dbReference type="NCBI Taxonomy" id="269237"/>
    <lineage>
        <taxon>Bacteria</taxon>
        <taxon>Pseudomonadati</taxon>
        <taxon>Campylobacterota</taxon>
        <taxon>Epsilonproteobacteria</taxon>
        <taxon>Campylobacterales</taxon>
        <taxon>Sulfurovaceae</taxon>
        <taxon>Sulfurovum</taxon>
        <taxon>environmental samples</taxon>
    </lineage>
</organism>
<sequence length="394" mass="45274">MMKLRNLENELQLANSKSKVVERFLDLGLPTKKSEAYRYANMETLFDQEFETLEYHPKELSYSDKILIVDGEVVSMPKGIRVYYAQSNEQDINLEHYDPLYFLGHVLSQQSIVIEIDGDSEIDILHRISKASTLIHYRVVIKTQVNRHASIYEHFEFENAQESLLLYGYDIQVQKDSTLTFVKNQHSDEDAPTIIASHDIKVEKQALLTLQSFDFGNTSALQLFNIVLEEHAHVDMGQLLYLWGNVKRGTISKIIHRGASSHSVQETKNILEGSARGIFDAIIKVEHSAKYTKTQQNSKTILLGEATYMVAKPQLEIYIDELEASHGSTIGQLDIEQLFYLRSRGITEVEARKMLIVAFANKLIETIRDKRQEELITENFEKAFYAQHKVKETL</sequence>
<dbReference type="Pfam" id="PF01458">
    <property type="entry name" value="SUFBD_core"/>
    <property type="match status" value="1"/>
</dbReference>
<evidence type="ECO:0000256" key="1">
    <source>
        <dbReference type="ARBA" id="ARBA00043967"/>
    </source>
</evidence>
<evidence type="ECO:0000259" key="2">
    <source>
        <dbReference type="Pfam" id="PF01458"/>
    </source>
</evidence>
<gene>
    <name evidence="4" type="ORF">HELGO_WM16026</name>
</gene>
<reference evidence="4" key="1">
    <citation type="submission" date="2020-01" db="EMBL/GenBank/DDBJ databases">
        <authorList>
            <person name="Meier V. D."/>
            <person name="Meier V D."/>
        </authorList>
    </citation>
    <scope>NUCLEOTIDE SEQUENCE</scope>
    <source>
        <strain evidence="4">HLG_WM_MAG_04</strain>
    </source>
</reference>
<proteinExistence type="inferred from homology"/>
<evidence type="ECO:0000259" key="3">
    <source>
        <dbReference type="Pfam" id="PF19295"/>
    </source>
</evidence>
<evidence type="ECO:0000313" key="4">
    <source>
        <dbReference type="EMBL" id="CAA6809370.1"/>
    </source>
</evidence>
<name>A0A6S6T1P6_9BACT</name>